<name>A0A0D6LB39_9BILA</name>
<protein>
    <submittedName>
        <fullName evidence="1">Uncharacterized protein</fullName>
    </submittedName>
</protein>
<accession>A0A0D6LB39</accession>
<dbReference type="EMBL" id="KE132622">
    <property type="protein sequence ID" value="EPB65052.1"/>
    <property type="molecule type" value="Genomic_DNA"/>
</dbReference>
<feature type="non-terminal residue" evidence="1">
    <location>
        <position position="110"/>
    </location>
</feature>
<gene>
    <name evidence="1" type="ORF">ANCCEY_15885</name>
</gene>
<evidence type="ECO:0000313" key="2">
    <source>
        <dbReference type="Proteomes" id="UP000054495"/>
    </source>
</evidence>
<dbReference type="AlphaFoldDB" id="A0A0D6LB39"/>
<organism evidence="1 2">
    <name type="scientific">Ancylostoma ceylanicum</name>
    <dbReference type="NCBI Taxonomy" id="53326"/>
    <lineage>
        <taxon>Eukaryota</taxon>
        <taxon>Metazoa</taxon>
        <taxon>Ecdysozoa</taxon>
        <taxon>Nematoda</taxon>
        <taxon>Chromadorea</taxon>
        <taxon>Rhabditida</taxon>
        <taxon>Rhabditina</taxon>
        <taxon>Rhabditomorpha</taxon>
        <taxon>Strongyloidea</taxon>
        <taxon>Ancylostomatidae</taxon>
        <taxon>Ancylostomatinae</taxon>
        <taxon>Ancylostoma</taxon>
    </lineage>
</organism>
<reference evidence="1 2" key="1">
    <citation type="submission" date="2013-05" db="EMBL/GenBank/DDBJ databases">
        <title>Draft genome of the parasitic nematode Anyclostoma ceylanicum.</title>
        <authorList>
            <person name="Mitreva M."/>
        </authorList>
    </citation>
    <scope>NUCLEOTIDE SEQUENCE [LARGE SCALE GENOMIC DNA]</scope>
</reference>
<evidence type="ECO:0000313" key="1">
    <source>
        <dbReference type="EMBL" id="EPB65052.1"/>
    </source>
</evidence>
<sequence length="110" mass="11969">MTISTEGEGSTRLLALVVDLLDTLLEDWYPAIGTRFVHSSEGDLLVNRFVPCAKCASDIAAEAQCAHDDADVTHRKNSKGEHVVRGSKTTGDISTLYVIHCFSIEECMLA</sequence>
<keyword evidence="2" id="KW-1185">Reference proteome</keyword>
<dbReference type="Proteomes" id="UP000054495">
    <property type="component" value="Unassembled WGS sequence"/>
</dbReference>
<proteinExistence type="predicted"/>